<evidence type="ECO:0000313" key="2">
    <source>
        <dbReference type="Proteomes" id="UP000005267"/>
    </source>
</evidence>
<sequence length="64" mass="6905">MAVAAAPWWTMPGLQSVAAHATRSFAMRIGTLVRTVAGQEIVPCSSAGAIMMRELMRPHSAFFE</sequence>
<proteinExistence type="predicted"/>
<keyword evidence="2" id="KW-1185">Reference proteome</keyword>
<gene>
    <name evidence="1" type="ordered locus">TKWG_06725</name>
</gene>
<dbReference type="KEGG" id="aka:TKWG_06725"/>
<reference evidence="1 2" key="1">
    <citation type="journal article" date="2011" name="J. Bacteriol.">
        <title>Whole-genome shotgun sequencing of the sulfur-oxidizing chemoautotroph Tetrathiobacter kashmirensis.</title>
        <authorList>
            <person name="Ghosh W."/>
            <person name="George A."/>
            <person name="Agarwal A."/>
            <person name="Raj P."/>
            <person name="Alam M."/>
            <person name="Pyne P."/>
            <person name="Das Gupta S.K."/>
        </authorList>
    </citation>
    <scope>NUCLEOTIDE SEQUENCE [LARGE SCALE GENOMIC DNA]</scope>
    <source>
        <strain evidence="1 2">WT001</strain>
    </source>
</reference>
<name>I3U9U6_ADVKW</name>
<dbReference type="EMBL" id="CP003555">
    <property type="protein sequence ID" value="AFK61784.1"/>
    <property type="molecule type" value="Genomic_DNA"/>
</dbReference>
<reference evidence="2" key="2">
    <citation type="journal article" date="2013" name="PLoS ONE">
        <title>Genome implosion elicits host-confinement in Alcaligenaceae: evidence from the comparative genomics of Tetrathiobacter kashmirensis, a pathogen in the making.</title>
        <authorList>
            <person name="Ghosh W."/>
            <person name="Alam M."/>
            <person name="Roy C."/>
            <person name="Pyne P."/>
            <person name="George A."/>
            <person name="Chakraborty R."/>
            <person name="Majumder S."/>
            <person name="Agarwal A."/>
            <person name="Chakraborty S."/>
            <person name="Majumdar S."/>
            <person name="Gupta S.K."/>
        </authorList>
    </citation>
    <scope>NUCLEOTIDE SEQUENCE [LARGE SCALE GENOMIC DNA]</scope>
    <source>
        <strain evidence="2">WT001</strain>
    </source>
</reference>
<dbReference type="HOGENOM" id="CLU_2857623_0_0_4"/>
<organism evidence="1 2">
    <name type="scientific">Advenella kashmirensis (strain DSM 17095 / LMG 22695 / WT001)</name>
    <name type="common">Tetrathiobacter kashmirensis</name>
    <dbReference type="NCBI Taxonomy" id="1036672"/>
    <lineage>
        <taxon>Bacteria</taxon>
        <taxon>Pseudomonadati</taxon>
        <taxon>Pseudomonadota</taxon>
        <taxon>Betaproteobacteria</taxon>
        <taxon>Burkholderiales</taxon>
        <taxon>Alcaligenaceae</taxon>
    </lineage>
</organism>
<dbReference type="Proteomes" id="UP000005267">
    <property type="component" value="Chromosome"/>
</dbReference>
<dbReference type="AlphaFoldDB" id="I3U9U6"/>
<evidence type="ECO:0000313" key="1">
    <source>
        <dbReference type="EMBL" id="AFK61784.1"/>
    </source>
</evidence>
<protein>
    <submittedName>
        <fullName evidence="1">Uncharacterized protein</fullName>
    </submittedName>
</protein>
<accession>I3U9U6</accession>